<dbReference type="InterPro" id="IPR050235">
    <property type="entry name" value="CK1_Ser-Thr_kinase"/>
</dbReference>
<keyword evidence="8" id="KW-1185">Reference proteome</keyword>
<dbReference type="Pfam" id="PF00069">
    <property type="entry name" value="Pkinase"/>
    <property type="match status" value="1"/>
</dbReference>
<accession>A0A1J4JR75</accession>
<dbReference type="PROSITE" id="PS00108">
    <property type="entry name" value="PROTEIN_KINASE_ST"/>
    <property type="match status" value="1"/>
</dbReference>
<keyword evidence="2 4" id="KW-0547">Nucleotide-binding</keyword>
<dbReference type="InterPro" id="IPR008271">
    <property type="entry name" value="Ser/Thr_kinase_AS"/>
</dbReference>
<evidence type="ECO:0000259" key="6">
    <source>
        <dbReference type="PROSITE" id="PS50011"/>
    </source>
</evidence>
<dbReference type="PANTHER" id="PTHR11909">
    <property type="entry name" value="CASEIN KINASE-RELATED"/>
    <property type="match status" value="1"/>
</dbReference>
<feature type="compositionally biased region" description="Polar residues" evidence="5">
    <location>
        <begin position="347"/>
        <end position="365"/>
    </location>
</feature>
<feature type="region of interest" description="Disordered" evidence="5">
    <location>
        <begin position="274"/>
        <end position="326"/>
    </location>
</feature>
<dbReference type="GeneID" id="94843105"/>
<proteinExistence type="predicted"/>
<feature type="domain" description="Protein kinase" evidence="6">
    <location>
        <begin position="9"/>
        <end position="438"/>
    </location>
</feature>
<dbReference type="SMART" id="SM00220">
    <property type="entry name" value="S_TKc"/>
    <property type="match status" value="1"/>
</dbReference>
<reference evidence="7" key="1">
    <citation type="submission" date="2016-10" db="EMBL/GenBank/DDBJ databases">
        <authorList>
            <person name="Benchimol M."/>
            <person name="Almeida L.G."/>
            <person name="Vasconcelos A.T."/>
            <person name="Perreira-Neves A."/>
            <person name="Rosa I.A."/>
            <person name="Tasca T."/>
            <person name="Bogo M.R."/>
            <person name="de Souza W."/>
        </authorList>
    </citation>
    <scope>NUCLEOTIDE SEQUENCE [LARGE SCALE GENOMIC DNA]</scope>
    <source>
        <strain evidence="7">K</strain>
    </source>
</reference>
<dbReference type="PROSITE" id="PS50011">
    <property type="entry name" value="PROTEIN_KINASE_DOM"/>
    <property type="match status" value="1"/>
</dbReference>
<evidence type="ECO:0000256" key="4">
    <source>
        <dbReference type="PROSITE-ProRule" id="PRU10141"/>
    </source>
</evidence>
<name>A0A1J4JR75_9EUKA</name>
<dbReference type="Proteomes" id="UP000179807">
    <property type="component" value="Unassembled WGS sequence"/>
</dbReference>
<evidence type="ECO:0000256" key="2">
    <source>
        <dbReference type="ARBA" id="ARBA00022741"/>
    </source>
</evidence>
<feature type="binding site" evidence="4">
    <location>
        <position position="38"/>
    </location>
    <ligand>
        <name>ATP</name>
        <dbReference type="ChEBI" id="CHEBI:30616"/>
    </ligand>
</feature>
<organism evidence="7 8">
    <name type="scientific">Tritrichomonas foetus</name>
    <dbReference type="NCBI Taxonomy" id="1144522"/>
    <lineage>
        <taxon>Eukaryota</taxon>
        <taxon>Metamonada</taxon>
        <taxon>Parabasalia</taxon>
        <taxon>Tritrichomonadida</taxon>
        <taxon>Tritrichomonadidae</taxon>
        <taxon>Tritrichomonas</taxon>
    </lineage>
</organism>
<dbReference type="AlphaFoldDB" id="A0A1J4JR75"/>
<dbReference type="SUPFAM" id="SSF56112">
    <property type="entry name" value="Protein kinase-like (PK-like)"/>
    <property type="match status" value="2"/>
</dbReference>
<dbReference type="GO" id="GO:0004674">
    <property type="term" value="F:protein serine/threonine kinase activity"/>
    <property type="evidence" value="ECO:0007669"/>
    <property type="project" value="UniProtKB-EC"/>
</dbReference>
<feature type="compositionally biased region" description="Low complexity" evidence="5">
    <location>
        <begin position="282"/>
        <end position="321"/>
    </location>
</feature>
<dbReference type="EC" id="2.7.11.1" evidence="1"/>
<evidence type="ECO:0000313" key="7">
    <source>
        <dbReference type="EMBL" id="OHT00920.1"/>
    </source>
</evidence>
<dbReference type="PROSITE" id="PS00107">
    <property type="entry name" value="PROTEIN_KINASE_ATP"/>
    <property type="match status" value="1"/>
</dbReference>
<dbReference type="GO" id="GO:0005524">
    <property type="term" value="F:ATP binding"/>
    <property type="evidence" value="ECO:0007669"/>
    <property type="project" value="UniProtKB-UniRule"/>
</dbReference>
<comment type="caution">
    <text evidence="7">The sequence shown here is derived from an EMBL/GenBank/DDBJ whole genome shotgun (WGS) entry which is preliminary data.</text>
</comment>
<evidence type="ECO:0000256" key="3">
    <source>
        <dbReference type="ARBA" id="ARBA00022840"/>
    </source>
</evidence>
<dbReference type="InterPro" id="IPR017441">
    <property type="entry name" value="Protein_kinase_ATP_BS"/>
</dbReference>
<protein>
    <recommendedName>
        <fullName evidence="1">non-specific serine/threonine protein kinase</fullName>
        <ecNumber evidence="1">2.7.11.1</ecNumber>
    </recommendedName>
</protein>
<keyword evidence="3 4" id="KW-0067">ATP-binding</keyword>
<dbReference type="RefSeq" id="XP_068354056.1">
    <property type="nucleotide sequence ID" value="XM_068508401.1"/>
</dbReference>
<evidence type="ECO:0000256" key="1">
    <source>
        <dbReference type="ARBA" id="ARBA00012513"/>
    </source>
</evidence>
<dbReference type="VEuPathDB" id="TrichDB:TRFO_32266"/>
<evidence type="ECO:0000256" key="5">
    <source>
        <dbReference type="SAM" id="MobiDB-lite"/>
    </source>
</evidence>
<dbReference type="Gene3D" id="1.10.510.10">
    <property type="entry name" value="Transferase(Phosphotransferase) domain 1"/>
    <property type="match status" value="3"/>
</dbReference>
<evidence type="ECO:0000313" key="8">
    <source>
        <dbReference type="Proteomes" id="UP000179807"/>
    </source>
</evidence>
<gene>
    <name evidence="7" type="ORF">TRFO_32266</name>
</gene>
<dbReference type="EMBL" id="MLAK01000932">
    <property type="protein sequence ID" value="OHT00920.1"/>
    <property type="molecule type" value="Genomic_DNA"/>
</dbReference>
<feature type="region of interest" description="Disordered" evidence="5">
    <location>
        <begin position="347"/>
        <end position="374"/>
    </location>
</feature>
<dbReference type="InterPro" id="IPR011009">
    <property type="entry name" value="Kinase-like_dom_sf"/>
</dbReference>
<sequence>MRRTIGSKFTILNPIGSGAFGTIFRGEHCITHEPVAIKFESSEDIRNPLSLESRIYRLVSGATGFAELKFFGAEGDTKVIVFDLLGKSIEARFEECNYKFSLKTVLMLADQMITRIEYLHKKSIIHRDIKPENFVIGLSTFSNERPNTKTKDSLLNDRIFMNERNNFDANRSFSCQYNRNTDKSKSNVVFLIDFGLAKKYRDLNSHVHLEQKVNRGFTGTTRFASINAHKGIDQSRRDDIESLAYTLIYLMKGKLPWQTEMKTHFHIKNDSNIFKNVKPSHNNSNSNNNNNNINNNNNDNNNNNNNDNNNNTNNDNNNNNENNDKHKQAIDSNDVFCLADDELDTSENLNAGNRQNDNFGNESKSNNVNMNNNLNNRRKSFQKRNDEVLQLKEGISPSALCDVLPEEFERLLTNARNLKFDEEPDYNGYRQMFRDLFIKNGFVYDYQFDWDARNNLIRNIIDNPTQSNNKDTNQVFQQQILPNQNQQHQFQFQQLHQQQIQKRPFLKTHQNIEYLQSTPNLKRSTLKEPMTMTQNTESKAQRTFLKLKNTSNAYS</sequence>
<dbReference type="CDD" id="cd14016">
    <property type="entry name" value="STKc_CK1"/>
    <property type="match status" value="1"/>
</dbReference>
<dbReference type="InterPro" id="IPR000719">
    <property type="entry name" value="Prot_kinase_dom"/>
</dbReference>